<evidence type="ECO:0000313" key="2">
    <source>
        <dbReference type="Proteomes" id="UP000325440"/>
    </source>
</evidence>
<reference evidence="1 2" key="1">
    <citation type="submission" date="2019-08" db="EMBL/GenBank/DDBJ databases">
        <authorList>
            <person name="Alioto T."/>
            <person name="Alioto T."/>
            <person name="Gomez Garrido J."/>
        </authorList>
    </citation>
    <scope>NUCLEOTIDE SEQUENCE [LARGE SCALE GENOMIC DNA]</scope>
</reference>
<dbReference type="AlphaFoldDB" id="A0A5E4MDU6"/>
<dbReference type="Proteomes" id="UP000325440">
    <property type="component" value="Unassembled WGS sequence"/>
</dbReference>
<gene>
    <name evidence="1" type="ORF">CINCED_3A013713</name>
</gene>
<protein>
    <submittedName>
        <fullName evidence="1">Uncharacterized protein</fullName>
    </submittedName>
</protein>
<evidence type="ECO:0000313" key="1">
    <source>
        <dbReference type="EMBL" id="VVC29610.1"/>
    </source>
</evidence>
<sequence length="188" mass="21624">MSVVPQDSNDENENHVEPLDAVDLKCCGEILFELFTQFKNSAAEDDGSDCSLSSNSYCSIGEHLLRQRFDGLYDLMSHDLVGVDECYRTLPKHRLYVELDDFTKYVPLHEMNRYVFGDETYRPKDFSKPKDKRALEVVRTWRKKFENKITRVGVPDSLIETYKTAADNGELSVRDLAMVAFAAFNFLT</sequence>
<dbReference type="EMBL" id="CABPRJ010000495">
    <property type="protein sequence ID" value="VVC29610.1"/>
    <property type="molecule type" value="Genomic_DNA"/>
</dbReference>
<dbReference type="OrthoDB" id="6593964at2759"/>
<accession>A0A5E4MDU6</accession>
<organism evidence="1 2">
    <name type="scientific">Cinara cedri</name>
    <dbReference type="NCBI Taxonomy" id="506608"/>
    <lineage>
        <taxon>Eukaryota</taxon>
        <taxon>Metazoa</taxon>
        <taxon>Ecdysozoa</taxon>
        <taxon>Arthropoda</taxon>
        <taxon>Hexapoda</taxon>
        <taxon>Insecta</taxon>
        <taxon>Pterygota</taxon>
        <taxon>Neoptera</taxon>
        <taxon>Paraneoptera</taxon>
        <taxon>Hemiptera</taxon>
        <taxon>Sternorrhyncha</taxon>
        <taxon>Aphidomorpha</taxon>
        <taxon>Aphidoidea</taxon>
        <taxon>Aphididae</taxon>
        <taxon>Lachninae</taxon>
        <taxon>Cinara</taxon>
    </lineage>
</organism>
<keyword evidence="2" id="KW-1185">Reference proteome</keyword>
<name>A0A5E4MDU6_9HEMI</name>
<proteinExistence type="predicted"/>